<protein>
    <submittedName>
        <fullName evidence="1">Glycosyltransferase</fullName>
    </submittedName>
</protein>
<evidence type="ECO:0000313" key="1">
    <source>
        <dbReference type="EMBL" id="TGX98489.1"/>
    </source>
</evidence>
<gene>
    <name evidence="1" type="ORF">E5357_08995</name>
</gene>
<comment type="caution">
    <text evidence="1">The sequence shown here is derived from an EMBL/GenBank/DDBJ whole genome shotgun (WGS) entry which is preliminary data.</text>
</comment>
<proteinExistence type="predicted"/>
<keyword evidence="2" id="KW-1185">Reference proteome</keyword>
<organism evidence="1 2">
    <name type="scientific">Hominisplanchenecus murintestinalis</name>
    <dbReference type="NCBI Taxonomy" id="2941517"/>
    <lineage>
        <taxon>Bacteria</taxon>
        <taxon>Bacillati</taxon>
        <taxon>Bacillota</taxon>
        <taxon>Clostridia</taxon>
        <taxon>Lachnospirales</taxon>
        <taxon>Lachnospiraceae</taxon>
        <taxon>Hominisplanchenecus</taxon>
    </lineage>
</organism>
<sequence>MLVSVVIPCYNSQDSIRKVVELTIAEFQKMPQYTYEFILVNDYSKDGTFIKIKELSEQYPCVRGINLARNFGQHNALMAALNYTDGDFIVGMDDDLQTHPSQMYKLLDKIQEGYDLVYGNYAKRKNPFLKNLSSKFNKVTSRILLGRPKNIVSSNYWVITRLVRDEVVKYTNYNPYIDAIFYRVTSNIADVTIEHHQREQGSSNYTFRKLVRLWMAYWNFSVIPLRISSLLGSLFAFGGFIGFVAILIRQLIAPSSQMGWASIMCAMLLFFGFVLLVLGIIGEYLGKIMLCINNTPQYIIRETVNITDKGKEDTDA</sequence>
<dbReference type="Proteomes" id="UP000307720">
    <property type="component" value="Unassembled WGS sequence"/>
</dbReference>
<accession>A0AC61QZC7</accession>
<dbReference type="EMBL" id="SRZB01000017">
    <property type="protein sequence ID" value="TGX98489.1"/>
    <property type="molecule type" value="Genomic_DNA"/>
</dbReference>
<name>A0AC61QZC7_9FIRM</name>
<evidence type="ECO:0000313" key="2">
    <source>
        <dbReference type="Proteomes" id="UP000307720"/>
    </source>
</evidence>
<reference evidence="1" key="1">
    <citation type="submission" date="2019-04" db="EMBL/GenBank/DDBJ databases">
        <title>Microbes associate with the intestines of laboratory mice.</title>
        <authorList>
            <person name="Navarre W."/>
            <person name="Wong E."/>
            <person name="Huang K."/>
            <person name="Tropini C."/>
            <person name="Ng K."/>
            <person name="Yu B."/>
        </authorList>
    </citation>
    <scope>NUCLEOTIDE SEQUENCE</scope>
    <source>
        <strain evidence="1">NM72_1-8</strain>
    </source>
</reference>